<organism evidence="1">
    <name type="scientific">viral metagenome</name>
    <dbReference type="NCBI Taxonomy" id="1070528"/>
    <lineage>
        <taxon>unclassified sequences</taxon>
        <taxon>metagenomes</taxon>
        <taxon>organismal metagenomes</taxon>
    </lineage>
</organism>
<proteinExistence type="predicted"/>
<protein>
    <recommendedName>
        <fullName evidence="2">DUF932 domain-containing protein</fullName>
    </recommendedName>
</protein>
<dbReference type="Pfam" id="PF06067">
    <property type="entry name" value="DUF932"/>
    <property type="match status" value="1"/>
</dbReference>
<dbReference type="AlphaFoldDB" id="A0A6M3KNE2"/>
<evidence type="ECO:0008006" key="2">
    <source>
        <dbReference type="Google" id="ProtNLM"/>
    </source>
</evidence>
<dbReference type="InterPro" id="IPR026325">
    <property type="entry name" value="DUF932"/>
</dbReference>
<sequence length="325" mass="37453">MTQQEIMDMAKKMADEHLVSLEAERSKISSVRERFPGIDWPNVYTRPAAYVDGTKYVTLDGRVAIVADTIYRKVDVKTQVEERVPYTAFYSFASNYYKILPHEIALLKVEESLQEIHNEYGKAEVTPKIFQNGGRMTININFPEVDFKVGPRKDQLNPSLEVRNSYDMSWEFEIAFKARQKVCTNGLYAMKRLQRIGRKHRKSLDIPRVVKSISEYMGKFSEQIGMWNDWSGKVLSQETVSDVFEALDISNKRKEEIMGLKLMGRGVEVLKALPQPTMWDLNSAITQFLTHNIESDMVKIDLGQRLTGVMERVYLGQPIKKTAEH</sequence>
<gene>
    <name evidence="1" type="ORF">MM415A00352_0047</name>
</gene>
<reference evidence="1" key="1">
    <citation type="submission" date="2020-03" db="EMBL/GenBank/DDBJ databases">
        <title>The deep terrestrial virosphere.</title>
        <authorList>
            <person name="Holmfeldt K."/>
            <person name="Nilsson E."/>
            <person name="Simone D."/>
            <person name="Lopez-Fernandez M."/>
            <person name="Wu X."/>
            <person name="de Brujin I."/>
            <person name="Lundin D."/>
            <person name="Andersson A."/>
            <person name="Bertilsson S."/>
            <person name="Dopson M."/>
        </authorList>
    </citation>
    <scope>NUCLEOTIDE SEQUENCE</scope>
    <source>
        <strain evidence="1">MM415A00352</strain>
    </source>
</reference>
<accession>A0A6M3KNE2</accession>
<evidence type="ECO:0000313" key="1">
    <source>
        <dbReference type="EMBL" id="QJA82945.1"/>
    </source>
</evidence>
<name>A0A6M3KNE2_9ZZZZ</name>
<dbReference type="EMBL" id="MT142499">
    <property type="protein sequence ID" value="QJA82945.1"/>
    <property type="molecule type" value="Genomic_DNA"/>
</dbReference>